<evidence type="ECO:0000259" key="2">
    <source>
        <dbReference type="Pfam" id="PF07532"/>
    </source>
</evidence>
<dbReference type="EMBL" id="WJBD01000015">
    <property type="protein sequence ID" value="MBC3889178.1"/>
    <property type="molecule type" value="Genomic_DNA"/>
</dbReference>
<name>A0A923HV83_9FIRM</name>
<organism evidence="3 4">
    <name type="scientific">Acetobacterium paludosum</name>
    <dbReference type="NCBI Taxonomy" id="52693"/>
    <lineage>
        <taxon>Bacteria</taxon>
        <taxon>Bacillati</taxon>
        <taxon>Bacillota</taxon>
        <taxon>Clostridia</taxon>
        <taxon>Eubacteriales</taxon>
        <taxon>Eubacteriaceae</taxon>
        <taxon>Acetobacterium</taxon>
    </lineage>
</organism>
<keyword evidence="1" id="KW-0732">Signal</keyword>
<feature type="chain" id="PRO_5037414162" description="Bacterial Ig-like domain-containing protein" evidence="1">
    <location>
        <begin position="38"/>
        <end position="1230"/>
    </location>
</feature>
<evidence type="ECO:0000256" key="1">
    <source>
        <dbReference type="SAM" id="SignalP"/>
    </source>
</evidence>
<evidence type="ECO:0000313" key="3">
    <source>
        <dbReference type="EMBL" id="MBC3889178.1"/>
    </source>
</evidence>
<reference evidence="3" key="2">
    <citation type="submission" date="2020-10" db="EMBL/GenBank/DDBJ databases">
        <title>Comparative genomics of the Acetobacterium genus.</title>
        <authorList>
            <person name="Marshall C."/>
            <person name="May H."/>
            <person name="Norman S."/>
        </authorList>
    </citation>
    <scope>NUCLEOTIDE SEQUENCE</scope>
    <source>
        <strain evidence="3">DER-2019</strain>
    </source>
</reference>
<reference evidence="3" key="1">
    <citation type="submission" date="2019-10" db="EMBL/GenBank/DDBJ databases">
        <authorList>
            <person name="Ross D.E."/>
            <person name="Gulliver D."/>
        </authorList>
    </citation>
    <scope>NUCLEOTIDE SEQUENCE</scope>
    <source>
        <strain evidence="3">DER-2019</strain>
    </source>
</reference>
<comment type="caution">
    <text evidence="3">The sequence shown here is derived from an EMBL/GenBank/DDBJ whole genome shotgun (WGS) entry which is preliminary data.</text>
</comment>
<gene>
    <name evidence="3" type="ORF">GH810_12725</name>
</gene>
<evidence type="ECO:0000313" key="4">
    <source>
        <dbReference type="Proteomes" id="UP000616595"/>
    </source>
</evidence>
<dbReference type="Pfam" id="PF07532">
    <property type="entry name" value="Big_4"/>
    <property type="match status" value="2"/>
</dbReference>
<dbReference type="Gene3D" id="2.60.40.2700">
    <property type="match status" value="2"/>
</dbReference>
<dbReference type="InterPro" id="IPR011081">
    <property type="entry name" value="Big_4"/>
</dbReference>
<sequence>MRGNLGMKRITGKRVSPVGLLFAILLVSMFFSAGVFAADVQVNGDATVGNVIETDAATSGTTTTTSVMGVDYRGHIQDIGNYPDNDVVWVQGPDQLGTTGECKRLEGFWIKLTGGTAIPAGASIRYNVHIENEGWLNDPDNLTDTSKWTANGEFAGSTAKSQRVEAIEIVLVGADGKTLPGYSVQYLVHGEDYGWSQGWKADGAIAGTTGHSLRLEAIQIKIVQVAATAYDKAGTYGPETGTEVVNNNVTVDADGVTLQNLHIKGDLTISEKVGDGTVNLNNVTVDGQTHVRGGGEHSIHINGGSYNNITVEKTASGNVRIVATDAAGADVVISDNAEGQDIILEGSFDSVTIQAPDVSVKTQGDTTVKDMSVGTEATGCEINLDTKTKVGNMVLDSGADIKGKGTIANANVNADGVKFEQAPDKQTVDPKVVTQPVVTPVNPPSSGGSSDSGYYSIPLTSIGAISGTPCAGNLLTAGTLLPAGATVTYQWKQSADGVTYMDIPGATSSTYAVDYAYADKYIKVAATGTGYYYGTVTSDATEKVVRIEAGLINYDDSSALGSVSQTVTLTGSTFADAAASENLKNWSINTGTTNLQVSKITRTGDQMVTIDYTMKVPGQGTGAGTLSVQAKAAAVMSGVESNTSGFSIAQPLPLIGIGAITGTPQVGEVLSAGPPDPLSARFSLQWQICNTTDGTYTNINQAQGGQYTPVAADVGKFIRVTAADANDTVASQPVGPIIAREEPKAIKSVADKNITVLNQTDLNGAKAALGTGITVILADDSTAVVPISWNEPTTTAYDGTKPGTYEFTSTFGTLPIGVTNDNNVAAPKATVRVNTVQTIKSAGNVTGQVSYGTDLSGATVALGSQVQVTLADDTTTMLPVTWSDTTTPSYVGTKPGTYEFTGTFGTLPAGVTYDDKQVAAPKGIITVSGTKNIKSVASITKTIGNGGDLSFAQFMLGSTFNVTLDDDSVVNITNMAVTWECATTYNGLIPGPYTFTGTFTSLPVGITNSQVIKAIATVTVADPLIAANPGDYVRFIDTHSGNIFCSQVTSINLVGLPPAASEYLFKVFHPADLMVASEATLTVPVTASDSIIRITDVATGEIGYAPTAAGELSSVPVLTTAAGNVTVTMPASNGTYIIEEFSKDNIKTASGTSLLVHASGAGSMVRITDITTGATGYAPVAGGNLRPTVNAENALEETFIEAATVNLTVPISGGKYMVEEIAPQNAIIIN</sequence>
<dbReference type="Proteomes" id="UP000616595">
    <property type="component" value="Unassembled WGS sequence"/>
</dbReference>
<feature type="signal peptide" evidence="1">
    <location>
        <begin position="1"/>
        <end position="37"/>
    </location>
</feature>
<keyword evidence="4" id="KW-1185">Reference proteome</keyword>
<dbReference type="InterPro" id="IPR006637">
    <property type="entry name" value="ChW"/>
</dbReference>
<dbReference type="SMART" id="SM00728">
    <property type="entry name" value="ChW"/>
    <property type="match status" value="3"/>
</dbReference>
<dbReference type="Pfam" id="PF07538">
    <property type="entry name" value="ChW"/>
    <property type="match status" value="3"/>
</dbReference>
<feature type="domain" description="Bacterial Ig-like" evidence="2">
    <location>
        <begin position="861"/>
        <end position="903"/>
    </location>
</feature>
<dbReference type="AlphaFoldDB" id="A0A923HV83"/>
<accession>A0A923HV83</accession>
<dbReference type="OrthoDB" id="2744137at2"/>
<protein>
    <recommendedName>
        <fullName evidence="2">Bacterial Ig-like domain-containing protein</fullName>
    </recommendedName>
</protein>
<feature type="domain" description="Bacterial Ig-like" evidence="2">
    <location>
        <begin position="764"/>
        <end position="809"/>
    </location>
</feature>
<proteinExistence type="predicted"/>